<dbReference type="FunFam" id="1.50.40.10:FF:000016">
    <property type="entry name" value="Solute carrier family 25 member 23"/>
    <property type="match status" value="1"/>
</dbReference>
<evidence type="ECO:0000256" key="8">
    <source>
        <dbReference type="ARBA" id="ARBA00022837"/>
    </source>
</evidence>
<keyword evidence="16" id="KW-1185">Reference proteome</keyword>
<keyword evidence="5" id="KW-0479">Metal-binding</keyword>
<gene>
    <name evidence="15" type="ORF">AMSG_00587</name>
</gene>
<reference evidence="15 16" key="1">
    <citation type="submission" date="2010-05" db="EMBL/GenBank/DDBJ databases">
        <title>The Genome Sequence of Thecamonas trahens ATCC 50062.</title>
        <authorList>
            <consortium name="The Broad Institute Genome Sequencing Platform"/>
            <person name="Russ C."/>
            <person name="Cuomo C."/>
            <person name="Shea T."/>
            <person name="Young S.K."/>
            <person name="Zeng Q."/>
            <person name="Koehrsen M."/>
            <person name="Haas B."/>
            <person name="Borodovsky M."/>
            <person name="Guigo R."/>
            <person name="Alvarado L."/>
            <person name="Berlin A."/>
            <person name="Bochicchio J."/>
            <person name="Borenstein D."/>
            <person name="Chapman S."/>
            <person name="Chen Z."/>
            <person name="Freedman E."/>
            <person name="Gellesch M."/>
            <person name="Goldberg J."/>
            <person name="Griggs A."/>
            <person name="Gujja S."/>
            <person name="Heilman E."/>
            <person name="Heiman D."/>
            <person name="Hepburn T."/>
            <person name="Howarth C."/>
            <person name="Jen D."/>
            <person name="Larson L."/>
            <person name="Mehta T."/>
            <person name="Park D."/>
            <person name="Pearson M."/>
            <person name="Roberts A."/>
            <person name="Saif S."/>
            <person name="Shenoy N."/>
            <person name="Sisk P."/>
            <person name="Stolte C."/>
            <person name="Sykes S."/>
            <person name="Thomson T."/>
            <person name="Walk T."/>
            <person name="White J."/>
            <person name="Yandava C."/>
            <person name="Burger G."/>
            <person name="Gray M.W."/>
            <person name="Holland P.W.H."/>
            <person name="King N."/>
            <person name="Lang F.B.F."/>
            <person name="Roger A.J."/>
            <person name="Ruiz-Trillo I."/>
            <person name="Lander E."/>
            <person name="Nusbaum C."/>
        </authorList>
    </citation>
    <scope>NUCLEOTIDE SEQUENCE [LARGE SCALE GENOMIC DNA]</scope>
    <source>
        <strain evidence="15 16">ATCC 50062</strain>
    </source>
</reference>
<dbReference type="Pfam" id="PF00153">
    <property type="entry name" value="Mito_carr"/>
    <property type="match status" value="3"/>
</dbReference>
<keyword evidence="11 12" id="KW-0472">Membrane</keyword>
<evidence type="ECO:0000256" key="12">
    <source>
        <dbReference type="PROSITE-ProRule" id="PRU00282"/>
    </source>
</evidence>
<dbReference type="InterPro" id="IPR023395">
    <property type="entry name" value="MCP_dom_sf"/>
</dbReference>
<evidence type="ECO:0000256" key="6">
    <source>
        <dbReference type="ARBA" id="ARBA00022737"/>
    </source>
</evidence>
<evidence type="ECO:0000256" key="4">
    <source>
        <dbReference type="ARBA" id="ARBA00022692"/>
    </source>
</evidence>
<dbReference type="InterPro" id="IPR002067">
    <property type="entry name" value="MCP"/>
</dbReference>
<evidence type="ECO:0000313" key="15">
    <source>
        <dbReference type="EMBL" id="KNC48807.1"/>
    </source>
</evidence>
<dbReference type="InterPro" id="IPR002048">
    <property type="entry name" value="EF_hand_dom"/>
</dbReference>
<evidence type="ECO:0000256" key="5">
    <source>
        <dbReference type="ARBA" id="ARBA00022723"/>
    </source>
</evidence>
<dbReference type="InterPro" id="IPR018108">
    <property type="entry name" value="MCP_transmembrane"/>
</dbReference>
<dbReference type="OMA" id="VISYAEW"/>
<organism evidence="15 16">
    <name type="scientific">Thecamonas trahens ATCC 50062</name>
    <dbReference type="NCBI Taxonomy" id="461836"/>
    <lineage>
        <taxon>Eukaryota</taxon>
        <taxon>Apusozoa</taxon>
        <taxon>Apusomonadida</taxon>
        <taxon>Apusomonadidae</taxon>
        <taxon>Thecamonas</taxon>
    </lineage>
</organism>
<dbReference type="PROSITE" id="PS00018">
    <property type="entry name" value="EF_HAND_1"/>
    <property type="match status" value="3"/>
</dbReference>
<feature type="repeat" description="Solcar" evidence="12">
    <location>
        <begin position="376"/>
        <end position="465"/>
    </location>
</feature>
<dbReference type="InterPro" id="IPR011992">
    <property type="entry name" value="EF-hand-dom_pair"/>
</dbReference>
<keyword evidence="8" id="KW-0106">Calcium</keyword>
<dbReference type="GeneID" id="25560387"/>
<dbReference type="GO" id="GO:0005743">
    <property type="term" value="C:mitochondrial inner membrane"/>
    <property type="evidence" value="ECO:0007669"/>
    <property type="project" value="UniProtKB-SubCell"/>
</dbReference>
<dbReference type="SUPFAM" id="SSF47473">
    <property type="entry name" value="EF-hand"/>
    <property type="match status" value="1"/>
</dbReference>
<keyword evidence="6" id="KW-0677">Repeat</keyword>
<comment type="subcellular location">
    <subcellularLocation>
        <location evidence="1">Mitochondrion inner membrane</location>
        <topology evidence="1">Multi-pass membrane protein</topology>
    </subcellularLocation>
</comment>
<evidence type="ECO:0000256" key="10">
    <source>
        <dbReference type="ARBA" id="ARBA00023128"/>
    </source>
</evidence>
<dbReference type="FunFam" id="1.10.238.10:FF:000178">
    <property type="entry name" value="Calmodulin-2 A"/>
    <property type="match status" value="1"/>
</dbReference>
<dbReference type="STRING" id="461836.A0A0L0D8V1"/>
<evidence type="ECO:0000313" key="16">
    <source>
        <dbReference type="Proteomes" id="UP000054408"/>
    </source>
</evidence>
<dbReference type="Gene3D" id="1.50.40.10">
    <property type="entry name" value="Mitochondrial carrier domain"/>
    <property type="match status" value="1"/>
</dbReference>
<accession>A0A0L0D8V1</accession>
<evidence type="ECO:0000256" key="2">
    <source>
        <dbReference type="ARBA" id="ARBA00006375"/>
    </source>
</evidence>
<evidence type="ECO:0000256" key="9">
    <source>
        <dbReference type="ARBA" id="ARBA00022989"/>
    </source>
</evidence>
<dbReference type="Gene3D" id="1.10.238.10">
    <property type="entry name" value="EF-hand"/>
    <property type="match status" value="2"/>
</dbReference>
<evidence type="ECO:0000256" key="7">
    <source>
        <dbReference type="ARBA" id="ARBA00022792"/>
    </source>
</evidence>
<keyword evidence="7" id="KW-0999">Mitochondrion inner membrane</keyword>
<dbReference type="RefSeq" id="XP_013762858.1">
    <property type="nucleotide sequence ID" value="XM_013907404.1"/>
</dbReference>
<keyword evidence="3 13" id="KW-0813">Transport</keyword>
<comment type="similarity">
    <text evidence="2 13">Belongs to the mitochondrial carrier (TC 2.A.29) family.</text>
</comment>
<keyword evidence="4 12" id="KW-0812">Transmembrane</keyword>
<evidence type="ECO:0000256" key="1">
    <source>
        <dbReference type="ARBA" id="ARBA00004448"/>
    </source>
</evidence>
<evidence type="ECO:0000259" key="14">
    <source>
        <dbReference type="PROSITE" id="PS50222"/>
    </source>
</evidence>
<dbReference type="Pfam" id="PF13499">
    <property type="entry name" value="EF-hand_7"/>
    <property type="match status" value="2"/>
</dbReference>
<dbReference type="PROSITE" id="PS50920">
    <property type="entry name" value="SOLCAR"/>
    <property type="match status" value="3"/>
</dbReference>
<protein>
    <submittedName>
        <fullName evidence="15">Solute carrier family protein</fullName>
    </submittedName>
</protein>
<evidence type="ECO:0000256" key="11">
    <source>
        <dbReference type="ARBA" id="ARBA00023136"/>
    </source>
</evidence>
<proteinExistence type="inferred from homology"/>
<dbReference type="Proteomes" id="UP000054408">
    <property type="component" value="Unassembled WGS sequence"/>
</dbReference>
<keyword evidence="10" id="KW-0496">Mitochondrion</keyword>
<feature type="domain" description="EF-hand" evidence="14">
    <location>
        <begin position="82"/>
        <end position="117"/>
    </location>
</feature>
<feature type="domain" description="EF-hand" evidence="14">
    <location>
        <begin position="15"/>
        <end position="50"/>
    </location>
</feature>
<dbReference type="GO" id="GO:0005509">
    <property type="term" value="F:calcium ion binding"/>
    <property type="evidence" value="ECO:0007669"/>
    <property type="project" value="InterPro"/>
</dbReference>
<dbReference type="PRINTS" id="PR00926">
    <property type="entry name" value="MITOCARRIER"/>
</dbReference>
<feature type="repeat" description="Solcar" evidence="12">
    <location>
        <begin position="185"/>
        <end position="273"/>
    </location>
</feature>
<dbReference type="CDD" id="cd00051">
    <property type="entry name" value="EFh"/>
    <property type="match status" value="2"/>
</dbReference>
<dbReference type="SMART" id="SM00054">
    <property type="entry name" value="EFh"/>
    <property type="match status" value="4"/>
</dbReference>
<dbReference type="InterPro" id="IPR018247">
    <property type="entry name" value="EF_Hand_1_Ca_BS"/>
</dbReference>
<dbReference type="GO" id="GO:0055085">
    <property type="term" value="P:transmembrane transport"/>
    <property type="evidence" value="ECO:0007669"/>
    <property type="project" value="InterPro"/>
</dbReference>
<sequence length="469" mass="49795">MATPSTSETWRRGRLEDQAIRAAFERLDTDGNGSLDRKEFAVGMRSLGIPVTDRAVDEVFNSADANSDGVISYAEFVAFAARRTAAMAAVFDQLDTDDSGALDVAELRRGLESLGLKASDADISALLERMDANHDGRITFDEFRDFLMMLPASNVRACFEYWAKSAAIDIGESLSMPDDLDALPRPPWKTLVAGACAGAVSRTATAPADRIKVMLQAGSAGGVPPGGGIRATMTAIYAEGGLRAYWRGNGVNVLKVGPETAARFFFFSQIKALVASDPRNISVAERFTSGALAGVASTVAIYPMEVAKTRLAISKPGSYTGIIDCLAKTFRASGISGVYAGLGPSLVGVVPYVGIDFVTYSYLKELYATRFHDSEPGAAVVLACGMLSSTAGQIAAYPAQVTRTRLQAQGMPGVDAKYSGMLDCGRKIAARHGVTGLYRGLGANLLKGTPSAALSWFVYEQVVRRLDDN</sequence>
<dbReference type="eggNOG" id="KOG0036">
    <property type="taxonomic scope" value="Eukaryota"/>
</dbReference>
<evidence type="ECO:0000256" key="13">
    <source>
        <dbReference type="RuleBase" id="RU000488"/>
    </source>
</evidence>
<dbReference type="SUPFAM" id="SSF103506">
    <property type="entry name" value="Mitochondrial carrier"/>
    <property type="match status" value="1"/>
</dbReference>
<feature type="domain" description="EF-hand" evidence="14">
    <location>
        <begin position="118"/>
        <end position="153"/>
    </location>
</feature>
<name>A0A0L0D8V1_THETB</name>
<keyword evidence="9" id="KW-1133">Transmembrane helix</keyword>
<dbReference type="PROSITE" id="PS50222">
    <property type="entry name" value="EF_HAND_2"/>
    <property type="match status" value="3"/>
</dbReference>
<evidence type="ECO:0000256" key="3">
    <source>
        <dbReference type="ARBA" id="ARBA00022448"/>
    </source>
</evidence>
<dbReference type="EMBL" id="GL349434">
    <property type="protein sequence ID" value="KNC48807.1"/>
    <property type="molecule type" value="Genomic_DNA"/>
</dbReference>
<dbReference type="PANTHER" id="PTHR24089">
    <property type="entry name" value="SOLUTE CARRIER FAMILY 25"/>
    <property type="match status" value="1"/>
</dbReference>
<feature type="repeat" description="Solcar" evidence="12">
    <location>
        <begin position="281"/>
        <end position="366"/>
    </location>
</feature>
<dbReference type="AlphaFoldDB" id="A0A0L0D8V1"/>
<dbReference type="OrthoDB" id="270584at2759"/>